<evidence type="ECO:0000256" key="3">
    <source>
        <dbReference type="SAM" id="MobiDB-lite"/>
    </source>
</evidence>
<evidence type="ECO:0000313" key="6">
    <source>
        <dbReference type="Proteomes" id="UP001516400"/>
    </source>
</evidence>
<evidence type="ECO:0000256" key="2">
    <source>
        <dbReference type="SAM" id="Coils"/>
    </source>
</evidence>
<name>A0ABD2MZF3_9CUCU</name>
<evidence type="ECO:0000259" key="4">
    <source>
        <dbReference type="Pfam" id="PF13863"/>
    </source>
</evidence>
<sequence>MTSFSNLDRDEAIKKMKHTADRWKWRFNLPQKPNYANVYYYKKSKKIFNAPCFDLDLDKPPDSYKGDYFQVKKVFHQTESRLKYAQDEADKKRKELTKQWQELEVRENELRHNFMNFDRFIVKNLAKRTRAELKYKEMQLATKEKSQAIVIMRSELDRAGGILENMTQTITSYGIYERFLQQVVFTGQFKSIQSIVNRYSVLEETKKQVAEQMYNFREDYHRERTLYMYDVKEYKLCFLSLSNELSELAKKYDDARNKTKNWEIVLKDICNRYAKLAEDLNWSRMALTHMFEIAYYRLNKRQEKKKEDMEKLLRINDTLKALDELGNKLMKLHGHKEEGTSMNQATKPQFEIKETQRSVNLKRASSKVDLFLGKLFKEKSRETLTEPHHKPSFLKKESSAHHKRENDDIDLDEDFFPIRLSATKWKLAKVKHFEEYYRRALMGIHEHRLKERMNALGYGGGHKEPSIAHSTKQSHKSKWAAAAVAQKIMEGGPGTGNLHLSTPIASASHSESATTVIEDGDDGDSASSFRKARLRKMIEKKFANLIDTAAYKESHQKETVSQSLPPISATVSKAKWPVFGPTKKQQVFYSSLKLPNTKPILSFMETKQGGKFLESSTHLPPIGDRSSRKMGRQTK</sequence>
<dbReference type="PANTHER" id="PTHR21683">
    <property type="entry name" value="COILED-COIL DOMAIN-CONTAINING PROTEIN 42 LIKE-2-LIKE-RELATED"/>
    <property type="match status" value="1"/>
</dbReference>
<feature type="region of interest" description="Disordered" evidence="3">
    <location>
        <begin position="612"/>
        <end position="635"/>
    </location>
</feature>
<protein>
    <recommendedName>
        <fullName evidence="4">DUF4200 domain-containing protein</fullName>
    </recommendedName>
</protein>
<accession>A0ABD2MZF3</accession>
<feature type="domain" description="DUF4200" evidence="4">
    <location>
        <begin position="72"/>
        <end position="184"/>
    </location>
</feature>
<dbReference type="AlphaFoldDB" id="A0ABD2MZF3"/>
<dbReference type="InterPro" id="IPR025252">
    <property type="entry name" value="DUF4200"/>
</dbReference>
<organism evidence="5 6">
    <name type="scientific">Cryptolaemus montrouzieri</name>
    <dbReference type="NCBI Taxonomy" id="559131"/>
    <lineage>
        <taxon>Eukaryota</taxon>
        <taxon>Metazoa</taxon>
        <taxon>Ecdysozoa</taxon>
        <taxon>Arthropoda</taxon>
        <taxon>Hexapoda</taxon>
        <taxon>Insecta</taxon>
        <taxon>Pterygota</taxon>
        <taxon>Neoptera</taxon>
        <taxon>Endopterygota</taxon>
        <taxon>Coleoptera</taxon>
        <taxon>Polyphaga</taxon>
        <taxon>Cucujiformia</taxon>
        <taxon>Coccinelloidea</taxon>
        <taxon>Coccinellidae</taxon>
        <taxon>Scymninae</taxon>
        <taxon>Scymnini</taxon>
        <taxon>Cryptolaemus</taxon>
    </lineage>
</organism>
<keyword evidence="1 2" id="KW-0175">Coiled coil</keyword>
<feature type="coiled-coil region" evidence="2">
    <location>
        <begin position="86"/>
        <end position="113"/>
    </location>
</feature>
<dbReference type="Pfam" id="PF13863">
    <property type="entry name" value="DUF4200"/>
    <property type="match status" value="1"/>
</dbReference>
<dbReference type="EMBL" id="JABFTP020000042">
    <property type="protein sequence ID" value="KAL3271571.1"/>
    <property type="molecule type" value="Genomic_DNA"/>
</dbReference>
<feature type="region of interest" description="Disordered" evidence="3">
    <location>
        <begin position="382"/>
        <end position="405"/>
    </location>
</feature>
<evidence type="ECO:0000256" key="1">
    <source>
        <dbReference type="ARBA" id="ARBA00023054"/>
    </source>
</evidence>
<comment type="caution">
    <text evidence="5">The sequence shown here is derived from an EMBL/GenBank/DDBJ whole genome shotgun (WGS) entry which is preliminary data.</text>
</comment>
<dbReference type="InterPro" id="IPR051147">
    <property type="entry name" value="CFAP_domain-containing"/>
</dbReference>
<evidence type="ECO:0000313" key="5">
    <source>
        <dbReference type="EMBL" id="KAL3271571.1"/>
    </source>
</evidence>
<dbReference type="Proteomes" id="UP001516400">
    <property type="component" value="Unassembled WGS sequence"/>
</dbReference>
<dbReference type="GO" id="GO:0005856">
    <property type="term" value="C:cytoskeleton"/>
    <property type="evidence" value="ECO:0007669"/>
    <property type="project" value="UniProtKB-ARBA"/>
</dbReference>
<gene>
    <name evidence="5" type="ORF">HHI36_022046</name>
</gene>
<reference evidence="5 6" key="1">
    <citation type="journal article" date="2021" name="BMC Biol.">
        <title>Horizontally acquired antibacterial genes associated with adaptive radiation of ladybird beetles.</title>
        <authorList>
            <person name="Li H.S."/>
            <person name="Tang X.F."/>
            <person name="Huang Y.H."/>
            <person name="Xu Z.Y."/>
            <person name="Chen M.L."/>
            <person name="Du X.Y."/>
            <person name="Qiu B.Y."/>
            <person name="Chen P.T."/>
            <person name="Zhang W."/>
            <person name="Slipinski A."/>
            <person name="Escalona H.E."/>
            <person name="Waterhouse R.M."/>
            <person name="Zwick A."/>
            <person name="Pang H."/>
        </authorList>
    </citation>
    <scope>NUCLEOTIDE SEQUENCE [LARGE SCALE GENOMIC DNA]</scope>
    <source>
        <strain evidence="5">SYSU2018</strain>
    </source>
</reference>
<proteinExistence type="predicted"/>
<keyword evidence="6" id="KW-1185">Reference proteome</keyword>
<dbReference type="PANTHER" id="PTHR21683:SF2">
    <property type="entry name" value="COILED-COIL DOMAIN-CONTAINING PROTEIN 42 LIKE-2-LIKE"/>
    <property type="match status" value="1"/>
</dbReference>